<evidence type="ECO:0000259" key="4">
    <source>
        <dbReference type="PROSITE" id="PS01031"/>
    </source>
</evidence>
<dbReference type="PANTHER" id="PTHR11527">
    <property type="entry name" value="HEAT-SHOCK PROTEIN 20 FAMILY MEMBER"/>
    <property type="match status" value="1"/>
</dbReference>
<proteinExistence type="inferred from homology"/>
<evidence type="ECO:0000256" key="2">
    <source>
        <dbReference type="PROSITE-ProRule" id="PRU00285"/>
    </source>
</evidence>
<dbReference type="InterPro" id="IPR031107">
    <property type="entry name" value="Small_HSP"/>
</dbReference>
<keyword evidence="1" id="KW-0346">Stress response</keyword>
<accession>A0ABP1CPZ7</accession>
<evidence type="ECO:0000256" key="3">
    <source>
        <dbReference type="RuleBase" id="RU003616"/>
    </source>
</evidence>
<evidence type="ECO:0000256" key="1">
    <source>
        <dbReference type="ARBA" id="ARBA00023016"/>
    </source>
</evidence>
<dbReference type="CDD" id="cd06464">
    <property type="entry name" value="ACD_sHsps-like"/>
    <property type="match status" value="1"/>
</dbReference>
<evidence type="ECO:0000313" key="5">
    <source>
        <dbReference type="EMBL" id="CAL1697761.1"/>
    </source>
</evidence>
<keyword evidence="6" id="KW-1185">Reference proteome</keyword>
<dbReference type="Proteomes" id="UP001497453">
    <property type="component" value="Chromosome 10"/>
</dbReference>
<dbReference type="EMBL" id="OZ037953">
    <property type="protein sequence ID" value="CAL1697761.1"/>
    <property type="molecule type" value="Genomic_DNA"/>
</dbReference>
<protein>
    <recommendedName>
        <fullName evidence="4">SHSP domain-containing protein</fullName>
    </recommendedName>
</protein>
<dbReference type="Gene3D" id="2.60.40.790">
    <property type="match status" value="1"/>
</dbReference>
<name>A0ABP1CPZ7_9APHY</name>
<dbReference type="SUPFAM" id="SSF49764">
    <property type="entry name" value="HSP20-like chaperones"/>
    <property type="match status" value="1"/>
</dbReference>
<dbReference type="PROSITE" id="PS01031">
    <property type="entry name" value="SHSP"/>
    <property type="match status" value="1"/>
</dbReference>
<feature type="domain" description="SHSP" evidence="4">
    <location>
        <begin position="44"/>
        <end position="157"/>
    </location>
</feature>
<comment type="similarity">
    <text evidence="2 3">Belongs to the small heat shock protein (HSP20) family.</text>
</comment>
<dbReference type="Pfam" id="PF00011">
    <property type="entry name" value="HSP20"/>
    <property type="match status" value="1"/>
</dbReference>
<dbReference type="InterPro" id="IPR008978">
    <property type="entry name" value="HSP20-like_chaperone"/>
</dbReference>
<reference evidence="6" key="1">
    <citation type="submission" date="2024-04" db="EMBL/GenBank/DDBJ databases">
        <authorList>
            <person name="Shaw F."/>
            <person name="Minotto A."/>
        </authorList>
    </citation>
    <scope>NUCLEOTIDE SEQUENCE [LARGE SCALE GENOMIC DNA]</scope>
</reference>
<dbReference type="InterPro" id="IPR002068">
    <property type="entry name" value="A-crystallin/Hsp20_dom"/>
</dbReference>
<gene>
    <name evidence="5" type="ORF">GFSPODELE1_LOCUS1841</name>
</gene>
<sequence length="157" mass="17867">MTLLFNEPFFTLDDFDQLFDEAFSTREEGGASRNKQVQRRGTRARETLLRPRLDLHVDDKSNAVTAIFELPGLKKEDVNIEVLNELLTVSGESKQETSREESGYSLRERTYGKFSRSLRLPRGVKETEVKASLENGVLTVTFPRTSAEEAPKKIKVD</sequence>
<organism evidence="5 6">
    <name type="scientific">Somion occarium</name>
    <dbReference type="NCBI Taxonomy" id="3059160"/>
    <lineage>
        <taxon>Eukaryota</taxon>
        <taxon>Fungi</taxon>
        <taxon>Dikarya</taxon>
        <taxon>Basidiomycota</taxon>
        <taxon>Agaricomycotina</taxon>
        <taxon>Agaricomycetes</taxon>
        <taxon>Polyporales</taxon>
        <taxon>Cerrenaceae</taxon>
        <taxon>Somion</taxon>
    </lineage>
</organism>
<evidence type="ECO:0000313" key="6">
    <source>
        <dbReference type="Proteomes" id="UP001497453"/>
    </source>
</evidence>